<dbReference type="RefSeq" id="XP_053591250.1">
    <property type="nucleotide sequence ID" value="XM_053722605.1"/>
</dbReference>
<accession>A0A6A5HLQ9</accession>
<proteinExistence type="predicted"/>
<evidence type="ECO:0000313" key="3">
    <source>
        <dbReference type="Proteomes" id="UP000483820"/>
    </source>
</evidence>
<dbReference type="PANTHER" id="PTHR21503">
    <property type="entry name" value="F-BOX-CONTAINING HYPOTHETICAL PROTEIN C.ELEGANS"/>
    <property type="match status" value="1"/>
</dbReference>
<feature type="domain" description="F-box" evidence="1">
    <location>
        <begin position="1"/>
        <end position="48"/>
    </location>
</feature>
<dbReference type="Pfam" id="PF00646">
    <property type="entry name" value="F-box"/>
    <property type="match status" value="1"/>
</dbReference>
<dbReference type="CTD" id="9821305"/>
<dbReference type="GeneID" id="9821305"/>
<organism evidence="2 3">
    <name type="scientific">Caenorhabditis remanei</name>
    <name type="common">Caenorhabditis vulgaris</name>
    <dbReference type="NCBI Taxonomy" id="31234"/>
    <lineage>
        <taxon>Eukaryota</taxon>
        <taxon>Metazoa</taxon>
        <taxon>Ecdysozoa</taxon>
        <taxon>Nematoda</taxon>
        <taxon>Chromadorea</taxon>
        <taxon>Rhabditida</taxon>
        <taxon>Rhabditina</taxon>
        <taxon>Rhabditomorpha</taxon>
        <taxon>Rhabditoidea</taxon>
        <taxon>Rhabditidae</taxon>
        <taxon>Peloderinae</taxon>
        <taxon>Caenorhabditis</taxon>
    </lineage>
</organism>
<gene>
    <name evidence="2" type="ORF">GCK72_000651</name>
</gene>
<dbReference type="AlphaFoldDB" id="A0A6A5HLQ9"/>
<sequence length="157" mass="18481">MKLLRFPYLVQQEIMSTMDYQDLFLLSFCSKRVKNLVISSEKSRFKEIETVKYKLIGRIISIQNSVDETLDNKIVKVMEDLFRFNGKSNMISFKIPMDRIGKKKYKIVRFPSTIEATLDHILDIFGQRLDFLMGEPLLTPYYPLVAEIQKLVEAMDR</sequence>
<reference evidence="2 3" key="1">
    <citation type="submission" date="2019-12" db="EMBL/GenBank/DDBJ databases">
        <title>Chromosome-level assembly of the Caenorhabditis remanei genome.</title>
        <authorList>
            <person name="Teterina A.A."/>
            <person name="Willis J.H."/>
            <person name="Phillips P.C."/>
        </authorList>
    </citation>
    <scope>NUCLEOTIDE SEQUENCE [LARGE SCALE GENOMIC DNA]</scope>
    <source>
        <strain evidence="2 3">PX506</strain>
        <tissue evidence="2">Whole organism</tissue>
    </source>
</reference>
<evidence type="ECO:0000313" key="2">
    <source>
        <dbReference type="EMBL" id="KAF1768838.1"/>
    </source>
</evidence>
<dbReference type="Proteomes" id="UP000483820">
    <property type="component" value="Chromosome I"/>
</dbReference>
<comment type="caution">
    <text evidence="2">The sequence shown here is derived from an EMBL/GenBank/DDBJ whole genome shotgun (WGS) entry which is preliminary data.</text>
</comment>
<dbReference type="PANTHER" id="PTHR21503:SF8">
    <property type="entry name" value="F-BOX ASSOCIATED DOMAIN-CONTAINING PROTEIN-RELATED"/>
    <property type="match status" value="1"/>
</dbReference>
<dbReference type="PROSITE" id="PS50181">
    <property type="entry name" value="FBOX"/>
    <property type="match status" value="1"/>
</dbReference>
<name>A0A6A5HLQ9_CAERE</name>
<dbReference type="EMBL" id="WUAV01000001">
    <property type="protein sequence ID" value="KAF1768838.1"/>
    <property type="molecule type" value="Genomic_DNA"/>
</dbReference>
<protein>
    <recommendedName>
        <fullName evidence="1">F-box domain-containing protein</fullName>
    </recommendedName>
</protein>
<dbReference type="InterPro" id="IPR001810">
    <property type="entry name" value="F-box_dom"/>
</dbReference>
<dbReference type="KEGG" id="crq:GCK72_000651"/>
<evidence type="ECO:0000259" key="1">
    <source>
        <dbReference type="PROSITE" id="PS50181"/>
    </source>
</evidence>